<evidence type="ECO:0000256" key="4">
    <source>
        <dbReference type="ARBA" id="ARBA00022729"/>
    </source>
</evidence>
<dbReference type="GO" id="GO:0030570">
    <property type="term" value="F:pectate lyase activity"/>
    <property type="evidence" value="ECO:0007669"/>
    <property type="project" value="InterPro"/>
</dbReference>
<evidence type="ECO:0000256" key="12">
    <source>
        <dbReference type="ARBA" id="ARBA00037631"/>
    </source>
</evidence>
<comment type="subcellular location">
    <subcellularLocation>
        <location evidence="1 14">Secreted</location>
    </subcellularLocation>
</comment>
<dbReference type="GO" id="GO:0005576">
    <property type="term" value="C:extracellular region"/>
    <property type="evidence" value="ECO:0007669"/>
    <property type="project" value="UniProtKB-SubCell"/>
</dbReference>
<evidence type="ECO:0000259" key="16">
    <source>
        <dbReference type="SMART" id="SM00656"/>
    </source>
</evidence>
<name>A0A5N5WY23_9EURO</name>
<keyword evidence="10 14" id="KW-0624">Polysaccharide degradation</keyword>
<dbReference type="AlphaFoldDB" id="A0A5N5WY23"/>
<dbReference type="InterPro" id="IPR002022">
    <property type="entry name" value="Pec_lyase"/>
</dbReference>
<evidence type="ECO:0000256" key="8">
    <source>
        <dbReference type="ARBA" id="ARBA00023277"/>
    </source>
</evidence>
<dbReference type="SMART" id="SM00656">
    <property type="entry name" value="Amb_all"/>
    <property type="match status" value="1"/>
</dbReference>
<comment type="function">
    <text evidence="12">Pectinolytic enzymes consist of four classes of enzymes: pectin lyase, polygalacturonase, pectin methylesterase and rhamnogalacturonase. Among pectinolytic enzymes, pectin lyase is the most important in depolymerization of pectin, since it cleaves internal glycosidic bonds of highly methylated pectins.</text>
</comment>
<dbReference type="OrthoDB" id="2019149at2759"/>
<protein>
    <recommendedName>
        <fullName evidence="13">pectin lyase</fullName>
        <ecNumber evidence="13">4.2.2.10</ecNumber>
    </recommendedName>
</protein>
<sequence length="390" mass="42123">MKFAALFSVFLAATAHAQVQGKPFGFAAGTTGGGNAKPAAPKSLQELVSWLKDDVPRTILIDREWNFIGTEGTTTGKCCSTKTTTCEGGTSKGQAWIQDKCDDGQWITCKWDNAARTAIDLGSNKSIVGVGNNGVIKGKGFRITNGKKNVIIQNIHFTTLNPEYVWGGDAITLTDTDNVWIDHNKFSLIGRQHIVSGWKPAGHVTISNNEFDGRTQWSAGCNGKHYWTLLLIGEKDYYTFAGNWLHDVSGRAPHMGTTKTKSENFFHGVNNYFQNIGGHSFDVDANTWMLLEGNVFEGVDTPITETTLKSGAVIYNVPNSQAGRACDNAIGKSCEINQLTRSGAFAGRTDADVLKKAGLYKANIVGHTPVADIPKNVMANAGVGKLKLMS</sequence>
<evidence type="ECO:0000256" key="13">
    <source>
        <dbReference type="ARBA" id="ARBA00039082"/>
    </source>
</evidence>
<gene>
    <name evidence="17" type="ORF">BDV29DRAFT_197053</name>
</gene>
<evidence type="ECO:0000256" key="11">
    <source>
        <dbReference type="ARBA" id="ARBA00036818"/>
    </source>
</evidence>
<dbReference type="SUPFAM" id="SSF51126">
    <property type="entry name" value="Pectin lyase-like"/>
    <property type="match status" value="1"/>
</dbReference>
<keyword evidence="9" id="KW-0961">Cell wall biogenesis/degradation</keyword>
<dbReference type="InterPro" id="IPR045032">
    <property type="entry name" value="PEL"/>
</dbReference>
<keyword evidence="6" id="KW-0325">Glycoprotein</keyword>
<keyword evidence="4 15" id="KW-0732">Signal</keyword>
<accession>A0A5N5WY23</accession>
<dbReference type="FunFam" id="2.160.20.10:FF:000003">
    <property type="entry name" value="Pectin lyase F"/>
    <property type="match status" value="1"/>
</dbReference>
<reference evidence="17 18" key="1">
    <citation type="submission" date="2019-04" db="EMBL/GenBank/DDBJ databases">
        <title>Friends and foes A comparative genomics study of 23 Aspergillus species from section Flavi.</title>
        <authorList>
            <consortium name="DOE Joint Genome Institute"/>
            <person name="Kjaerbolling I."/>
            <person name="Vesth T."/>
            <person name="Frisvad J.C."/>
            <person name="Nybo J.L."/>
            <person name="Theobald S."/>
            <person name="Kildgaard S."/>
            <person name="Isbrandt T."/>
            <person name="Kuo A."/>
            <person name="Sato A."/>
            <person name="Lyhne E.K."/>
            <person name="Kogle M.E."/>
            <person name="Wiebenga A."/>
            <person name="Kun R.S."/>
            <person name="Lubbers R.J."/>
            <person name="Makela M.R."/>
            <person name="Barry K."/>
            <person name="Chovatia M."/>
            <person name="Clum A."/>
            <person name="Daum C."/>
            <person name="Haridas S."/>
            <person name="He G."/>
            <person name="LaButti K."/>
            <person name="Lipzen A."/>
            <person name="Mondo S."/>
            <person name="Riley R."/>
            <person name="Salamov A."/>
            <person name="Simmons B.A."/>
            <person name="Magnuson J.K."/>
            <person name="Henrissat B."/>
            <person name="Mortensen U.H."/>
            <person name="Larsen T.O."/>
            <person name="Devries R.P."/>
            <person name="Grigoriev I.V."/>
            <person name="Machida M."/>
            <person name="Baker S.E."/>
            <person name="Andersen M.R."/>
        </authorList>
    </citation>
    <scope>NUCLEOTIDE SEQUENCE [LARGE SCALE GENOMIC DNA]</scope>
    <source>
        <strain evidence="17 18">CBS 151.66</strain>
    </source>
</reference>
<evidence type="ECO:0000256" key="10">
    <source>
        <dbReference type="ARBA" id="ARBA00023326"/>
    </source>
</evidence>
<evidence type="ECO:0000256" key="6">
    <source>
        <dbReference type="ARBA" id="ARBA00023180"/>
    </source>
</evidence>
<keyword evidence="7 14" id="KW-0456">Lyase</keyword>
<evidence type="ECO:0000256" key="5">
    <source>
        <dbReference type="ARBA" id="ARBA00023157"/>
    </source>
</evidence>
<feature type="signal peptide" evidence="15">
    <location>
        <begin position="1"/>
        <end position="17"/>
    </location>
</feature>
<evidence type="ECO:0000256" key="3">
    <source>
        <dbReference type="ARBA" id="ARBA00022525"/>
    </source>
</evidence>
<dbReference type="EMBL" id="ML732256">
    <property type="protein sequence ID" value="KAB8072060.1"/>
    <property type="molecule type" value="Genomic_DNA"/>
</dbReference>
<feature type="domain" description="Pectate lyase" evidence="16">
    <location>
        <begin position="90"/>
        <end position="302"/>
    </location>
</feature>
<evidence type="ECO:0000256" key="15">
    <source>
        <dbReference type="SAM" id="SignalP"/>
    </source>
</evidence>
<evidence type="ECO:0000313" key="18">
    <source>
        <dbReference type="Proteomes" id="UP000326565"/>
    </source>
</evidence>
<evidence type="ECO:0000313" key="17">
    <source>
        <dbReference type="EMBL" id="KAB8072060.1"/>
    </source>
</evidence>
<keyword evidence="5" id="KW-1015">Disulfide bond</keyword>
<comment type="catalytic activity">
    <reaction evidence="11">
        <text>Eliminative cleavage of (1-&gt;4)-alpha-D-galacturonan methyl ester to give oligosaccharides with 4-deoxy-6-O-methyl-alpha-D-galact-4-enuronosyl groups at their non-reducing ends.</text>
        <dbReference type="EC" id="4.2.2.10"/>
    </reaction>
</comment>
<comment type="similarity">
    <text evidence="2 14">Belongs to the polysaccharide lyase 1 family.</text>
</comment>
<dbReference type="EC" id="4.2.2.10" evidence="13"/>
<evidence type="ECO:0000256" key="9">
    <source>
        <dbReference type="ARBA" id="ARBA00023316"/>
    </source>
</evidence>
<feature type="chain" id="PRO_5024961686" description="pectin lyase" evidence="15">
    <location>
        <begin position="18"/>
        <end position="390"/>
    </location>
</feature>
<organism evidence="17 18">
    <name type="scientific">Aspergillus leporis</name>
    <dbReference type="NCBI Taxonomy" id="41062"/>
    <lineage>
        <taxon>Eukaryota</taxon>
        <taxon>Fungi</taxon>
        <taxon>Dikarya</taxon>
        <taxon>Ascomycota</taxon>
        <taxon>Pezizomycotina</taxon>
        <taxon>Eurotiomycetes</taxon>
        <taxon>Eurotiomycetidae</taxon>
        <taxon>Eurotiales</taxon>
        <taxon>Aspergillaceae</taxon>
        <taxon>Aspergillus</taxon>
        <taxon>Aspergillus subgen. Circumdati</taxon>
    </lineage>
</organism>
<dbReference type="GO" id="GO:0047490">
    <property type="term" value="F:pectin lyase activity"/>
    <property type="evidence" value="ECO:0007669"/>
    <property type="project" value="UniProtKB-EC"/>
</dbReference>
<dbReference type="PANTHER" id="PTHR31683">
    <property type="entry name" value="PECTATE LYASE 18-RELATED"/>
    <property type="match status" value="1"/>
</dbReference>
<evidence type="ECO:0000256" key="14">
    <source>
        <dbReference type="RuleBase" id="RU361173"/>
    </source>
</evidence>
<keyword evidence="8 14" id="KW-0119">Carbohydrate metabolism</keyword>
<evidence type="ECO:0000256" key="2">
    <source>
        <dbReference type="ARBA" id="ARBA00010980"/>
    </source>
</evidence>
<dbReference type="GO" id="GO:0071555">
    <property type="term" value="P:cell wall organization"/>
    <property type="evidence" value="ECO:0007669"/>
    <property type="project" value="UniProtKB-KW"/>
</dbReference>
<evidence type="ECO:0000256" key="1">
    <source>
        <dbReference type="ARBA" id="ARBA00004613"/>
    </source>
</evidence>
<dbReference type="InterPro" id="IPR012334">
    <property type="entry name" value="Pectin_lyas_fold"/>
</dbReference>
<keyword evidence="18" id="KW-1185">Reference proteome</keyword>
<proteinExistence type="inferred from homology"/>
<dbReference type="PANTHER" id="PTHR31683:SF67">
    <property type="entry name" value="PECTIN LYASE F-RELATED"/>
    <property type="match status" value="1"/>
</dbReference>
<dbReference type="GO" id="GO:0000272">
    <property type="term" value="P:polysaccharide catabolic process"/>
    <property type="evidence" value="ECO:0007669"/>
    <property type="project" value="UniProtKB-KW"/>
</dbReference>
<dbReference type="InterPro" id="IPR011050">
    <property type="entry name" value="Pectin_lyase_fold/virulence"/>
</dbReference>
<evidence type="ECO:0000256" key="7">
    <source>
        <dbReference type="ARBA" id="ARBA00023239"/>
    </source>
</evidence>
<dbReference type="Gene3D" id="2.160.20.10">
    <property type="entry name" value="Single-stranded right-handed beta-helix, Pectin lyase-like"/>
    <property type="match status" value="1"/>
</dbReference>
<dbReference type="Proteomes" id="UP000326565">
    <property type="component" value="Unassembled WGS sequence"/>
</dbReference>
<dbReference type="Pfam" id="PF00544">
    <property type="entry name" value="Pectate_lyase_4"/>
    <property type="match status" value="1"/>
</dbReference>
<keyword evidence="3 14" id="KW-0964">Secreted</keyword>